<dbReference type="FunFam" id="1.20.1260.100:FF:000001">
    <property type="entry name" value="translocator protein 2"/>
    <property type="match status" value="1"/>
</dbReference>
<keyword evidence="3 7" id="KW-0812">Transmembrane</keyword>
<keyword evidence="9" id="KW-1185">Reference proteome</keyword>
<keyword evidence="4 7" id="KW-1133">Transmembrane helix</keyword>
<dbReference type="CDD" id="cd15904">
    <property type="entry name" value="TSPO_MBR"/>
    <property type="match status" value="1"/>
</dbReference>
<evidence type="ECO:0000256" key="3">
    <source>
        <dbReference type="ARBA" id="ARBA00022692"/>
    </source>
</evidence>
<dbReference type="EMBL" id="VCGU01000011">
    <property type="protein sequence ID" value="TRY67863.1"/>
    <property type="molecule type" value="Genomic_DNA"/>
</dbReference>
<dbReference type="PIRSF" id="PIRSF005859">
    <property type="entry name" value="PBR"/>
    <property type="match status" value="1"/>
</dbReference>
<dbReference type="Pfam" id="PF03073">
    <property type="entry name" value="TspO_MBR"/>
    <property type="match status" value="1"/>
</dbReference>
<dbReference type="InterPro" id="IPR004307">
    <property type="entry name" value="TspO_MBR"/>
</dbReference>
<organism evidence="8 9">
    <name type="scientific">Tigriopus californicus</name>
    <name type="common">Marine copepod</name>
    <dbReference type="NCBI Taxonomy" id="6832"/>
    <lineage>
        <taxon>Eukaryota</taxon>
        <taxon>Metazoa</taxon>
        <taxon>Ecdysozoa</taxon>
        <taxon>Arthropoda</taxon>
        <taxon>Crustacea</taxon>
        <taxon>Multicrustacea</taxon>
        <taxon>Hexanauplia</taxon>
        <taxon>Copepoda</taxon>
        <taxon>Harpacticoida</taxon>
        <taxon>Harpacticidae</taxon>
        <taxon>Tigriopus</taxon>
    </lineage>
</organism>
<keyword evidence="5 7" id="KW-0472">Membrane</keyword>
<sequence>MPSSVTEGSKSKGSTGRTRQDIRKPAYRPPNWAFPVVWTSLYTCMGYASYMVYRDGAALKDRLARPWPSTAAKCWSIGHSRPSSLHGKTGFVNTVVLWGGVAVTMKSFYDINPTAGALLVPYQIWVTLAATLAYNIWQLNPDHEKKDA</sequence>
<feature type="region of interest" description="Disordered" evidence="6">
    <location>
        <begin position="1"/>
        <end position="24"/>
    </location>
</feature>
<dbReference type="GO" id="GO:0016020">
    <property type="term" value="C:membrane"/>
    <property type="evidence" value="ECO:0007669"/>
    <property type="project" value="UniProtKB-SubCell"/>
</dbReference>
<evidence type="ECO:0000313" key="8">
    <source>
        <dbReference type="EMBL" id="TRY67863.1"/>
    </source>
</evidence>
<comment type="caution">
    <text evidence="8">The sequence shown here is derived from an EMBL/GenBank/DDBJ whole genome shotgun (WGS) entry which is preliminary data.</text>
</comment>
<dbReference type="Proteomes" id="UP000318571">
    <property type="component" value="Chromosome 4"/>
</dbReference>
<feature type="compositionally biased region" description="Polar residues" evidence="6">
    <location>
        <begin position="1"/>
        <end position="17"/>
    </location>
</feature>
<comment type="similarity">
    <text evidence="2">Belongs to the TspO/BZRP family.</text>
</comment>
<dbReference type="PANTHER" id="PTHR10057:SF0">
    <property type="entry name" value="TRANSLOCATOR PROTEIN"/>
    <property type="match status" value="1"/>
</dbReference>
<dbReference type="Gene3D" id="1.20.1260.100">
    <property type="entry name" value="TspO/MBR protein"/>
    <property type="match status" value="1"/>
</dbReference>
<feature type="transmembrane region" description="Helical" evidence="7">
    <location>
        <begin position="115"/>
        <end position="137"/>
    </location>
</feature>
<evidence type="ECO:0000256" key="1">
    <source>
        <dbReference type="ARBA" id="ARBA00004141"/>
    </source>
</evidence>
<evidence type="ECO:0000256" key="7">
    <source>
        <dbReference type="SAM" id="Phobius"/>
    </source>
</evidence>
<dbReference type="PANTHER" id="PTHR10057">
    <property type="entry name" value="PERIPHERAL-TYPE BENZODIAZEPINE RECEPTOR"/>
    <property type="match status" value="1"/>
</dbReference>
<gene>
    <name evidence="8" type="ORF">TCAL_15877</name>
</gene>
<name>A0A553NQZ8_TIGCA</name>
<protein>
    <recommendedName>
        <fullName evidence="10">Peripheral-type benzodiazepine receptor</fullName>
    </recommendedName>
</protein>
<reference evidence="8 9" key="1">
    <citation type="journal article" date="2018" name="Nat. Ecol. Evol.">
        <title>Genomic signatures of mitonuclear coevolution across populations of Tigriopus californicus.</title>
        <authorList>
            <person name="Barreto F.S."/>
            <person name="Watson E.T."/>
            <person name="Lima T.G."/>
            <person name="Willett C.S."/>
            <person name="Edmands S."/>
            <person name="Li W."/>
            <person name="Burton R.S."/>
        </authorList>
    </citation>
    <scope>NUCLEOTIDE SEQUENCE [LARGE SCALE GENOMIC DNA]</scope>
    <source>
        <strain evidence="8 9">San Diego</strain>
    </source>
</reference>
<accession>A0A553NQZ8</accession>
<comment type="subcellular location">
    <subcellularLocation>
        <location evidence="1">Membrane</location>
        <topology evidence="1">Multi-pass membrane protein</topology>
    </subcellularLocation>
</comment>
<evidence type="ECO:0000256" key="6">
    <source>
        <dbReference type="SAM" id="MobiDB-lite"/>
    </source>
</evidence>
<dbReference type="OMA" id="PIVWTCL"/>
<dbReference type="STRING" id="6832.A0A553NQZ8"/>
<evidence type="ECO:0000313" key="9">
    <source>
        <dbReference type="Proteomes" id="UP000318571"/>
    </source>
</evidence>
<proteinExistence type="inferred from homology"/>
<dbReference type="InterPro" id="IPR038330">
    <property type="entry name" value="TspO/MBR-related_sf"/>
</dbReference>
<dbReference type="GO" id="GO:0033013">
    <property type="term" value="P:tetrapyrrole metabolic process"/>
    <property type="evidence" value="ECO:0007669"/>
    <property type="project" value="UniProtKB-ARBA"/>
</dbReference>
<evidence type="ECO:0000256" key="4">
    <source>
        <dbReference type="ARBA" id="ARBA00022989"/>
    </source>
</evidence>
<evidence type="ECO:0008006" key="10">
    <source>
        <dbReference type="Google" id="ProtNLM"/>
    </source>
</evidence>
<dbReference type="AlphaFoldDB" id="A0A553NQZ8"/>
<evidence type="ECO:0000256" key="2">
    <source>
        <dbReference type="ARBA" id="ARBA00007524"/>
    </source>
</evidence>
<feature type="transmembrane region" description="Helical" evidence="7">
    <location>
        <begin position="32"/>
        <end position="53"/>
    </location>
</feature>
<evidence type="ECO:0000256" key="5">
    <source>
        <dbReference type="ARBA" id="ARBA00023136"/>
    </source>
</evidence>